<dbReference type="Proteomes" id="UP000325902">
    <property type="component" value="Unassembled WGS sequence"/>
</dbReference>
<dbReference type="EMBL" id="VCHE01000004">
    <property type="protein sequence ID" value="KAB2580241.1"/>
    <property type="molecule type" value="Genomic_DNA"/>
</dbReference>
<evidence type="ECO:0000313" key="1">
    <source>
        <dbReference type="EMBL" id="KAB2580241.1"/>
    </source>
</evidence>
<proteinExistence type="predicted"/>
<comment type="caution">
    <text evidence="1">The sequence shown here is derived from an EMBL/GenBank/DDBJ whole genome shotgun (WGS) entry which is preliminary data.</text>
</comment>
<accession>A0A5N5DS95</accession>
<reference evidence="1 2" key="1">
    <citation type="journal article" date="2019" name="Sci. Rep.">
        <title>A multi-omics analysis of the grapevine pathogen Lasiodiplodia theobromae reveals that temperature affects the expression of virulence- and pathogenicity-related genes.</title>
        <authorList>
            <person name="Felix C."/>
            <person name="Meneses R."/>
            <person name="Goncalves M.F.M."/>
            <person name="Tilleman L."/>
            <person name="Duarte A.S."/>
            <person name="Jorrin-Novo J.V."/>
            <person name="Van de Peer Y."/>
            <person name="Deforce D."/>
            <person name="Van Nieuwerburgh F."/>
            <person name="Esteves A.C."/>
            <person name="Alves A."/>
        </authorList>
    </citation>
    <scope>NUCLEOTIDE SEQUENCE [LARGE SCALE GENOMIC DNA]</scope>
    <source>
        <strain evidence="1 2">LA-SOL3</strain>
    </source>
</reference>
<gene>
    <name evidence="1" type="ORF">DBV05_g1092</name>
</gene>
<evidence type="ECO:0000313" key="2">
    <source>
        <dbReference type="Proteomes" id="UP000325902"/>
    </source>
</evidence>
<dbReference type="AlphaFoldDB" id="A0A5N5DS95"/>
<organism evidence="1 2">
    <name type="scientific">Lasiodiplodia theobromae</name>
    <dbReference type="NCBI Taxonomy" id="45133"/>
    <lineage>
        <taxon>Eukaryota</taxon>
        <taxon>Fungi</taxon>
        <taxon>Dikarya</taxon>
        <taxon>Ascomycota</taxon>
        <taxon>Pezizomycotina</taxon>
        <taxon>Dothideomycetes</taxon>
        <taxon>Dothideomycetes incertae sedis</taxon>
        <taxon>Botryosphaeriales</taxon>
        <taxon>Botryosphaeriaceae</taxon>
        <taxon>Lasiodiplodia</taxon>
    </lineage>
</organism>
<sequence>MPLPKRAWTVDDVASDAPLGFPPAILQAARPFSPAAIVRKSKVQRRVPVAMHLKRETLPTSLAQPSTPASARGNSFVQSGAQSTATQWLVGYERAHANDPGISDMVRRTQSVRLFCLLASIAARRKAHFAGASWVGALL</sequence>
<protein>
    <submittedName>
        <fullName evidence="1">Uncharacterized protein</fullName>
    </submittedName>
</protein>
<keyword evidence="2" id="KW-1185">Reference proteome</keyword>
<name>A0A5N5DS95_9PEZI</name>